<proteinExistence type="predicted"/>
<name>A0AAD6TV80_9AGAR</name>
<evidence type="ECO:0000313" key="2">
    <source>
        <dbReference type="EMBL" id="KAJ7078750.1"/>
    </source>
</evidence>
<gene>
    <name evidence="2" type="ORF">B0H15DRAFT_954432</name>
</gene>
<dbReference type="EMBL" id="JARJCN010000064">
    <property type="protein sequence ID" value="KAJ7078750.1"/>
    <property type="molecule type" value="Genomic_DNA"/>
</dbReference>
<evidence type="ECO:0000256" key="1">
    <source>
        <dbReference type="SAM" id="MobiDB-lite"/>
    </source>
</evidence>
<evidence type="ECO:0000313" key="3">
    <source>
        <dbReference type="Proteomes" id="UP001222325"/>
    </source>
</evidence>
<dbReference type="AlphaFoldDB" id="A0AAD6TV80"/>
<feature type="compositionally biased region" description="Low complexity" evidence="1">
    <location>
        <begin position="164"/>
        <end position="174"/>
    </location>
</feature>
<dbReference type="Proteomes" id="UP001222325">
    <property type="component" value="Unassembled WGS sequence"/>
</dbReference>
<sequence length="289" mass="31099">MPVLPRNGQVVPCRTSELPPYQLARHHFILAQPLKAPLLTTETQRGTTIWWSFPGAWRCTLTRTAAAATKALGTRVPLPGAARTAYPTARAVACGVYAACQRNHVHSAEEQEKFIVHESHPPKPADQYIEWTPPLSSTSPTAKAKRPAKEVPLKSLQAKKVKIQSKASKASKASLPPTPKEVKPRGTTLIIRASPHLPLRAPPSPRRIAPRKVISSASNPGPSTAPAEDFNRASAVGGDLVLFVLENGEVYTDGNAAEAALKAQRLTKLKVVESLAAAQSWLQLQGSQP</sequence>
<keyword evidence="3" id="KW-1185">Reference proteome</keyword>
<protein>
    <submittedName>
        <fullName evidence="2">Uncharacterized protein</fullName>
    </submittedName>
</protein>
<organism evidence="2 3">
    <name type="scientific">Mycena belliarum</name>
    <dbReference type="NCBI Taxonomy" id="1033014"/>
    <lineage>
        <taxon>Eukaryota</taxon>
        <taxon>Fungi</taxon>
        <taxon>Dikarya</taxon>
        <taxon>Basidiomycota</taxon>
        <taxon>Agaricomycotina</taxon>
        <taxon>Agaricomycetes</taxon>
        <taxon>Agaricomycetidae</taxon>
        <taxon>Agaricales</taxon>
        <taxon>Marasmiineae</taxon>
        <taxon>Mycenaceae</taxon>
        <taxon>Mycena</taxon>
    </lineage>
</organism>
<comment type="caution">
    <text evidence="2">The sequence shown here is derived from an EMBL/GenBank/DDBJ whole genome shotgun (WGS) entry which is preliminary data.</text>
</comment>
<feature type="region of interest" description="Disordered" evidence="1">
    <location>
        <begin position="133"/>
        <end position="184"/>
    </location>
</feature>
<accession>A0AAD6TV80</accession>
<reference evidence="2" key="1">
    <citation type="submission" date="2023-03" db="EMBL/GenBank/DDBJ databases">
        <title>Massive genome expansion in bonnet fungi (Mycena s.s.) driven by repeated elements and novel gene families across ecological guilds.</title>
        <authorList>
            <consortium name="Lawrence Berkeley National Laboratory"/>
            <person name="Harder C.B."/>
            <person name="Miyauchi S."/>
            <person name="Viragh M."/>
            <person name="Kuo A."/>
            <person name="Thoen E."/>
            <person name="Andreopoulos B."/>
            <person name="Lu D."/>
            <person name="Skrede I."/>
            <person name="Drula E."/>
            <person name="Henrissat B."/>
            <person name="Morin E."/>
            <person name="Kohler A."/>
            <person name="Barry K."/>
            <person name="LaButti K."/>
            <person name="Morin E."/>
            <person name="Salamov A."/>
            <person name="Lipzen A."/>
            <person name="Mereny Z."/>
            <person name="Hegedus B."/>
            <person name="Baldrian P."/>
            <person name="Stursova M."/>
            <person name="Weitz H."/>
            <person name="Taylor A."/>
            <person name="Grigoriev I.V."/>
            <person name="Nagy L.G."/>
            <person name="Martin F."/>
            <person name="Kauserud H."/>
        </authorList>
    </citation>
    <scope>NUCLEOTIDE SEQUENCE</scope>
    <source>
        <strain evidence="2">CBHHK173m</strain>
    </source>
</reference>